<feature type="transmembrane region" description="Helical" evidence="1">
    <location>
        <begin position="115"/>
        <end position="133"/>
    </location>
</feature>
<dbReference type="SUPFAM" id="SSF52047">
    <property type="entry name" value="RNI-like"/>
    <property type="match status" value="1"/>
</dbReference>
<dbReference type="InterPro" id="IPR011429">
    <property type="entry name" value="Cyt_c_Planctomycete-type"/>
</dbReference>
<dbReference type="Pfam" id="PF09990">
    <property type="entry name" value="DUF2231"/>
    <property type="match status" value="1"/>
</dbReference>
<dbReference type="Gene3D" id="3.80.10.10">
    <property type="entry name" value="Ribonuclease Inhibitor"/>
    <property type="match status" value="1"/>
</dbReference>
<keyword evidence="1" id="KW-1133">Transmembrane helix</keyword>
<feature type="domain" description="Cytochrome C Planctomycete-type" evidence="2">
    <location>
        <begin position="187"/>
        <end position="246"/>
    </location>
</feature>
<reference evidence="4 5" key="1">
    <citation type="submission" date="2017-02" db="EMBL/GenBank/DDBJ databases">
        <authorList>
            <person name="Peterson S.W."/>
        </authorList>
    </citation>
    <scope>NUCLEOTIDE SEQUENCE [LARGE SCALE GENOMIC DNA]</scope>
    <source>
        <strain evidence="4 5">DSM 18108</strain>
    </source>
</reference>
<dbReference type="Proteomes" id="UP000190166">
    <property type="component" value="Unassembled WGS sequence"/>
</dbReference>
<evidence type="ECO:0000256" key="1">
    <source>
        <dbReference type="SAM" id="Phobius"/>
    </source>
</evidence>
<sequence length="479" mass="52459">MRLLISSGSWSMFIGRSHPLLVHLPIGILIIAFILTLLARREKWQHVQTALPAVLLAAAVSAIFSCITGYLLSLDGGYEEKLLQTHKYLGIGVAVISTALYLLERNKHRFPRLQLPAALLMVLLLSAAGHYGGSLTHGDDYLTQAMPAPLQRITGMNKAVANAATYTNIGDARLYEDLVRPVLTNRCYGCHNEQKLKGGLRLESIALIRKGGEHGPVLKDSLPEESELFKRLLLPEEDEHRMPPKGKPSVTPQELELLHWWIAAGAPANKTVKELEKTPRIVAVLEGMQPATPLDKQEFVPEESTGAPSEQKMAALEALKVKVMPVGAGSHYLMVDAINAAGFSDRDMQLLLGLKEQLIWLDLSGTAVTDSAFAVLGQLKKLTRLDLRNTAVKGNGIKALGNCRELRYLNLAGTAVNAEGLLSLQQNKKLQQLYVYQAGFTPAALRQLQQSLPKLKLDTGGYRLQQLASDTVIYHKVSG</sequence>
<dbReference type="InterPro" id="IPR019251">
    <property type="entry name" value="DUF2231_TM"/>
</dbReference>
<keyword evidence="1" id="KW-0472">Membrane</keyword>
<dbReference type="RefSeq" id="WP_159454451.1">
    <property type="nucleotide sequence ID" value="NZ_FUZZ01000005.1"/>
</dbReference>
<dbReference type="EMBL" id="FUZZ01000005">
    <property type="protein sequence ID" value="SKD09581.1"/>
    <property type="molecule type" value="Genomic_DNA"/>
</dbReference>
<keyword evidence="1" id="KW-0812">Transmembrane</keyword>
<feature type="transmembrane region" description="Helical" evidence="1">
    <location>
        <begin position="85"/>
        <end position="103"/>
    </location>
</feature>
<evidence type="ECO:0000259" key="3">
    <source>
        <dbReference type="Pfam" id="PF09990"/>
    </source>
</evidence>
<evidence type="ECO:0000259" key="2">
    <source>
        <dbReference type="Pfam" id="PF07635"/>
    </source>
</evidence>
<feature type="transmembrane region" description="Helical" evidence="1">
    <location>
        <begin position="20"/>
        <end position="39"/>
    </location>
</feature>
<evidence type="ECO:0000313" key="5">
    <source>
        <dbReference type="Proteomes" id="UP000190166"/>
    </source>
</evidence>
<protein>
    <submittedName>
        <fullName evidence="4">Uncharacterized membrane protein</fullName>
    </submittedName>
</protein>
<dbReference type="PANTHER" id="PTHR35889">
    <property type="entry name" value="CYCLOINULO-OLIGOSACCHARIDE FRUCTANOTRANSFERASE-RELATED"/>
    <property type="match status" value="1"/>
</dbReference>
<evidence type="ECO:0000313" key="4">
    <source>
        <dbReference type="EMBL" id="SKD09581.1"/>
    </source>
</evidence>
<dbReference type="Pfam" id="PF07635">
    <property type="entry name" value="PSCyt1"/>
    <property type="match status" value="1"/>
</dbReference>
<feature type="domain" description="DUF2231" evidence="3">
    <location>
        <begin position="18"/>
        <end position="136"/>
    </location>
</feature>
<dbReference type="PANTHER" id="PTHR35889:SF3">
    <property type="entry name" value="F-BOX DOMAIN-CONTAINING PROTEIN"/>
    <property type="match status" value="1"/>
</dbReference>
<organism evidence="4 5">
    <name type="scientific">Chitinophaga ginsengisegetis</name>
    <dbReference type="NCBI Taxonomy" id="393003"/>
    <lineage>
        <taxon>Bacteria</taxon>
        <taxon>Pseudomonadati</taxon>
        <taxon>Bacteroidota</taxon>
        <taxon>Chitinophagia</taxon>
        <taxon>Chitinophagales</taxon>
        <taxon>Chitinophagaceae</taxon>
        <taxon>Chitinophaga</taxon>
    </lineage>
</organism>
<dbReference type="InterPro" id="IPR032675">
    <property type="entry name" value="LRR_dom_sf"/>
</dbReference>
<name>A0A1T5PA39_9BACT</name>
<keyword evidence="5" id="KW-1185">Reference proteome</keyword>
<dbReference type="STRING" id="393003.SAMN05660461_5470"/>
<proteinExistence type="predicted"/>
<gene>
    <name evidence="4" type="ORF">SAMN05660461_5470</name>
</gene>
<feature type="transmembrane region" description="Helical" evidence="1">
    <location>
        <begin position="51"/>
        <end position="73"/>
    </location>
</feature>
<accession>A0A1T5PA39</accession>
<dbReference type="AlphaFoldDB" id="A0A1T5PA39"/>